<dbReference type="Proteomes" id="UP000515789">
    <property type="component" value="Chromosome"/>
</dbReference>
<keyword evidence="1" id="KW-1133">Transmembrane helix</keyword>
<feature type="transmembrane region" description="Helical" evidence="1">
    <location>
        <begin position="100"/>
        <end position="118"/>
    </location>
</feature>
<gene>
    <name evidence="3" type="ORF">E5259_26290</name>
</gene>
<dbReference type="PANTHER" id="PTHR36834:SF1">
    <property type="entry name" value="INTEGRAL MEMBRANE PROTEIN"/>
    <property type="match status" value="1"/>
</dbReference>
<dbReference type="PANTHER" id="PTHR36834">
    <property type="entry name" value="MEMBRANE PROTEIN-RELATED"/>
    <property type="match status" value="1"/>
</dbReference>
<reference evidence="3 4" key="1">
    <citation type="submission" date="2019-04" db="EMBL/GenBank/DDBJ databases">
        <authorList>
            <person name="Schori C."/>
            <person name="Ahrens C."/>
        </authorList>
    </citation>
    <scope>NUCLEOTIDE SEQUENCE [LARGE SCALE GENOMIC DNA]</scope>
    <source>
        <strain evidence="3 4">DSM 2950</strain>
    </source>
</reference>
<keyword evidence="1" id="KW-0472">Membrane</keyword>
<proteinExistence type="predicted"/>
<organism evidence="3 4">
    <name type="scientific">Blautia producta</name>
    <dbReference type="NCBI Taxonomy" id="33035"/>
    <lineage>
        <taxon>Bacteria</taxon>
        <taxon>Bacillati</taxon>
        <taxon>Bacillota</taxon>
        <taxon>Clostridia</taxon>
        <taxon>Lachnospirales</taxon>
        <taxon>Lachnospiraceae</taxon>
        <taxon>Blautia</taxon>
    </lineage>
</organism>
<dbReference type="AlphaFoldDB" id="A0A7G5N1R1"/>
<feature type="transmembrane region" description="Helical" evidence="1">
    <location>
        <begin position="48"/>
        <end position="67"/>
    </location>
</feature>
<accession>A0A7G5N1R1</accession>
<dbReference type="Pfam" id="PF04892">
    <property type="entry name" value="VanZ"/>
    <property type="match status" value="1"/>
</dbReference>
<dbReference type="InterPro" id="IPR006976">
    <property type="entry name" value="VanZ-like"/>
</dbReference>
<dbReference type="InterPro" id="IPR053150">
    <property type="entry name" value="Teicoplanin_resist-assoc"/>
</dbReference>
<evidence type="ECO:0000313" key="4">
    <source>
        <dbReference type="Proteomes" id="UP000515789"/>
    </source>
</evidence>
<evidence type="ECO:0000313" key="3">
    <source>
        <dbReference type="EMBL" id="QMW80804.1"/>
    </source>
</evidence>
<evidence type="ECO:0000259" key="2">
    <source>
        <dbReference type="Pfam" id="PF04892"/>
    </source>
</evidence>
<evidence type="ECO:0000256" key="1">
    <source>
        <dbReference type="SAM" id="Phobius"/>
    </source>
</evidence>
<sequence>MNGLNRNFLQSLSENIIAADSFIPFSQYYTDCCPRFTVCKKIIKSGQAVCAAGVFVWLFIVFLSTVFSRNPYPEMKYELMPFWSYAYTLQYHSVSMAEEIFLNVLLLMPMGVLLYAAFGRRIGIIRIVAAGFAVSFCIEFLQLVLKRGLFEWDDMIHNTLGVYLGCWMCKKVMDICKKR</sequence>
<dbReference type="EMBL" id="CP039126">
    <property type="protein sequence ID" value="QMW80804.1"/>
    <property type="molecule type" value="Genomic_DNA"/>
</dbReference>
<feature type="domain" description="VanZ-like" evidence="2">
    <location>
        <begin position="55"/>
        <end position="170"/>
    </location>
</feature>
<feature type="transmembrane region" description="Helical" evidence="1">
    <location>
        <begin position="125"/>
        <end position="145"/>
    </location>
</feature>
<name>A0A7G5N1R1_9FIRM</name>
<protein>
    <submittedName>
        <fullName evidence="3">VanZ family protein</fullName>
    </submittedName>
</protein>
<keyword evidence="1" id="KW-0812">Transmembrane</keyword>